<feature type="compositionally biased region" description="Polar residues" evidence="4">
    <location>
        <begin position="866"/>
        <end position="876"/>
    </location>
</feature>
<dbReference type="Pfam" id="PF09444">
    <property type="entry name" value="MRC1"/>
    <property type="match status" value="1"/>
</dbReference>
<dbReference type="GO" id="GO:0005634">
    <property type="term" value="C:nucleus"/>
    <property type="evidence" value="ECO:0007669"/>
    <property type="project" value="UniProtKB-SubCell"/>
</dbReference>
<dbReference type="PANTHER" id="PTHR14396:SF10">
    <property type="entry name" value="CLASPIN"/>
    <property type="match status" value="1"/>
</dbReference>
<dbReference type="GO" id="GO:0033314">
    <property type="term" value="P:mitotic DNA replication checkpoint signaling"/>
    <property type="evidence" value="ECO:0007669"/>
    <property type="project" value="TreeGrafter"/>
</dbReference>
<feature type="compositionally biased region" description="Acidic residues" evidence="4">
    <location>
        <begin position="124"/>
        <end position="139"/>
    </location>
</feature>
<comment type="subcellular location">
    <subcellularLocation>
        <location evidence="1">Nucleus</location>
    </subcellularLocation>
</comment>
<feature type="compositionally biased region" description="Basic and acidic residues" evidence="4">
    <location>
        <begin position="271"/>
        <end position="282"/>
    </location>
</feature>
<dbReference type="STRING" id="1081109.A0A166VB91"/>
<dbReference type="GO" id="GO:0007095">
    <property type="term" value="P:mitotic G2 DNA damage checkpoint signaling"/>
    <property type="evidence" value="ECO:0007669"/>
    <property type="project" value="TreeGrafter"/>
</dbReference>
<feature type="compositionally biased region" description="Basic and acidic residues" evidence="4">
    <location>
        <begin position="527"/>
        <end position="547"/>
    </location>
</feature>
<dbReference type="EMBL" id="AZGY01000001">
    <property type="protein sequence ID" value="OAA33472.1"/>
    <property type="molecule type" value="Genomic_DNA"/>
</dbReference>
<feature type="region of interest" description="Disordered" evidence="4">
    <location>
        <begin position="31"/>
        <end position="52"/>
    </location>
</feature>
<comment type="caution">
    <text evidence="6">The sequence shown here is derived from an EMBL/GenBank/DDBJ whole genome shotgun (WGS) entry which is preliminary data.</text>
</comment>
<dbReference type="OrthoDB" id="2130597at2759"/>
<feature type="compositionally biased region" description="Acidic residues" evidence="4">
    <location>
        <begin position="912"/>
        <end position="922"/>
    </location>
</feature>
<feature type="compositionally biased region" description="Gly residues" evidence="4">
    <location>
        <begin position="1368"/>
        <end position="1379"/>
    </location>
</feature>
<evidence type="ECO:0000313" key="7">
    <source>
        <dbReference type="Proteomes" id="UP000078544"/>
    </source>
</evidence>
<feature type="region of interest" description="Disordered" evidence="4">
    <location>
        <begin position="527"/>
        <end position="684"/>
    </location>
</feature>
<evidence type="ECO:0000259" key="5">
    <source>
        <dbReference type="Pfam" id="PF09444"/>
    </source>
</evidence>
<feature type="region of interest" description="Disordered" evidence="4">
    <location>
        <begin position="832"/>
        <end position="949"/>
    </location>
</feature>
<feature type="compositionally biased region" description="Acidic residues" evidence="4">
    <location>
        <begin position="624"/>
        <end position="633"/>
    </location>
</feature>
<evidence type="ECO:0000313" key="6">
    <source>
        <dbReference type="EMBL" id="OAA33472.1"/>
    </source>
</evidence>
<evidence type="ECO:0000256" key="1">
    <source>
        <dbReference type="ARBA" id="ARBA00004123"/>
    </source>
</evidence>
<feature type="compositionally biased region" description="Acidic residues" evidence="4">
    <location>
        <begin position="1047"/>
        <end position="1056"/>
    </location>
</feature>
<accession>A0A166VB91</accession>
<dbReference type="GO" id="GO:0010997">
    <property type="term" value="F:anaphase-promoting complex binding"/>
    <property type="evidence" value="ECO:0007669"/>
    <property type="project" value="TreeGrafter"/>
</dbReference>
<sequence length="1379" mass="149721">MTSSTPSSPASRGVSPMLLTPRSKIRALLATVESSDEEDSAQGGRKPIEPVLRGVTEARTQGNRALIRDDDSDDSEILVRPRGKLASRMQVDGAAISLDTDAPETTEGARERVRKMLKHHEGDRDDDGISIQADEDDDLPVAPRRLKRRSPVASRMSHPSRSPSPGLFVSSPMRPSPIKSVVEDEREDSENELPTLKSDRFKALVERKRQERLAREAAEEARRAERSARQEKLASELDQLDSEDDDGGITDDEGGRRLTQGGRPTRKASKRAIEEMNRETQRMARSMQLAHEAKTRKKISKASLFERFNYKPAGDSMNQMPHANSSSPPQSDVGIRAPSDTPPSSPPGDGNGKSPQGPRLQPAVETTHSTLTSVAVEIREAAEQPTGKRRFRVRLPEAATNLAMVDPDGELEITTRPRTKLDSVFENISSHRPGESKALQALRALAYVEPPEKKGRGKHAKSTMTPGELQAYLRVKAREQAKIERERRLETLREKGIIIQTAEEREKQELEVEDLVAKARDEAQRIMKEERDEAKRLRKASGEKADPLDWDDSDDEEYDGSAEQADADMDLSGSEEEEEEEGEEADEDEAEDEEDEDESEEKEARQTLFQEEADSVASEPEEHAQDDEMEDELEQKPFARQRKTRKVTAVLSDDEDSIEATPRPPRMAAQTTPVGASAAPPAAPNSVLRSAKKTFIPGLPVQGPAGLGLTQIFAGTMDSQMGSPSLADGPTQSMMPDFDFLPPTAIDAADEMIVDSQVMQGEETVVQTQAVAQPSEISQTQAHEWETSTGITLQTQTSEMMELTQDGGLQHYSPLLERFIEPPVSTVETVLVDQPDDEPPAQDSPLARRGRLRRRMDMSLAATAVSEASETKTLSPRENVFETMRNTAEKDNKSRAAEEFDRKKSKAKEMIEEQAMESEDEYAGLGGADGEDSDSESNGSVEEMIDDAAVSANDERKIAAFYADRERAQDEQQVEKLFNDITKGMLRRKRGADFDLSDSDDDGEARRRLKRRQFAKMQKALFADERVKKIAESPGNQAFLRTIEDRGSDDDDDEVNLLDVLGPSSQTLGPTDADETDGAVATATATAAAAIIPDSQPTAAVATTFTAATRRQPLRTSTTTSENTRLPAHLRRTNNGKKPSNIGEVRQTLSSLLDNDPRGSAIAATDAGFDSSSSDEEDDNDNTSVRNDKENLAPAPPSKRSSSAAASSSSSSSAAAAAVRVVDRISLKRNASASASSSSSLSSSSSSSSRQMAFMSKSSASTTFKVPALLRRATTNSSHLLSGPALSSTSSSSSSFSAAAAASTSANAGGGFGEDAKIRKGAGKRSGIGGFTAASAEQQGNGPSRVLQPSELRRQERKAKGAERRIGMVGGLLGQGSFE</sequence>
<protein>
    <submittedName>
        <fullName evidence="6">DNA replication checkpoint mediator, MRC1 domain protein</fullName>
    </submittedName>
</protein>
<feature type="region of interest" description="Disordered" evidence="4">
    <location>
        <begin position="1103"/>
        <end position="1214"/>
    </location>
</feature>
<gene>
    <name evidence="6" type="ORF">AAL_00937</name>
</gene>
<feature type="compositionally biased region" description="Basic and acidic residues" evidence="4">
    <location>
        <begin position="1351"/>
        <end position="1366"/>
    </location>
</feature>
<feature type="compositionally biased region" description="Low complexity" evidence="4">
    <location>
        <begin position="1201"/>
        <end position="1214"/>
    </location>
</feature>
<evidence type="ECO:0000256" key="4">
    <source>
        <dbReference type="SAM" id="MobiDB-lite"/>
    </source>
</evidence>
<evidence type="ECO:0000256" key="3">
    <source>
        <dbReference type="ARBA" id="ARBA00023242"/>
    </source>
</evidence>
<feature type="domain" description="DNA replication checkpoint mediator MRC1" evidence="5">
    <location>
        <begin position="903"/>
        <end position="1041"/>
    </location>
</feature>
<feature type="region of interest" description="Disordered" evidence="4">
    <location>
        <begin position="118"/>
        <end position="386"/>
    </location>
</feature>
<feature type="compositionally biased region" description="Low complexity" evidence="4">
    <location>
        <begin position="154"/>
        <end position="165"/>
    </location>
</feature>
<feature type="compositionally biased region" description="Basic and acidic residues" evidence="4">
    <location>
        <begin position="887"/>
        <end position="911"/>
    </location>
</feature>
<dbReference type="Proteomes" id="UP000078544">
    <property type="component" value="Unassembled WGS sequence"/>
</dbReference>
<feature type="compositionally biased region" description="Basic and acidic residues" evidence="4">
    <location>
        <begin position="197"/>
        <end position="235"/>
    </location>
</feature>
<feature type="compositionally biased region" description="Polar residues" evidence="4">
    <location>
        <begin position="364"/>
        <end position="373"/>
    </location>
</feature>
<feature type="compositionally biased region" description="Acidic residues" evidence="4">
    <location>
        <begin position="548"/>
        <end position="601"/>
    </location>
</feature>
<feature type="region of interest" description="Disordered" evidence="4">
    <location>
        <begin position="1297"/>
        <end position="1379"/>
    </location>
</feature>
<name>A0A166VB91_9HYPO</name>
<dbReference type="InterPro" id="IPR024146">
    <property type="entry name" value="Claspin"/>
</dbReference>
<dbReference type="PANTHER" id="PTHR14396">
    <property type="entry name" value="CLASPIN"/>
    <property type="match status" value="1"/>
</dbReference>
<reference evidence="6 7" key="1">
    <citation type="journal article" date="2016" name="Genome Biol. Evol.">
        <title>Divergent and convergent evolution of fungal pathogenicity.</title>
        <authorList>
            <person name="Shang Y."/>
            <person name="Xiao G."/>
            <person name="Zheng P."/>
            <person name="Cen K."/>
            <person name="Zhan S."/>
            <person name="Wang C."/>
        </authorList>
    </citation>
    <scope>NUCLEOTIDE SEQUENCE [LARGE SCALE GENOMIC DNA]</scope>
    <source>
        <strain evidence="6 7">RCEF 2490</strain>
    </source>
</reference>
<feature type="compositionally biased region" description="Low complexity" evidence="4">
    <location>
        <begin position="1297"/>
        <end position="1307"/>
    </location>
</feature>
<feature type="compositionally biased region" description="Acidic residues" evidence="4">
    <location>
        <begin position="238"/>
        <end position="252"/>
    </location>
</feature>
<evidence type="ECO:0000256" key="2">
    <source>
        <dbReference type="ARBA" id="ARBA00022553"/>
    </source>
</evidence>
<feature type="region of interest" description="Disordered" evidence="4">
    <location>
        <begin position="1037"/>
        <end position="1078"/>
    </location>
</feature>
<keyword evidence="2" id="KW-0597">Phosphoprotein</keyword>
<dbReference type="InterPro" id="IPR018564">
    <property type="entry name" value="Repl_chkpnt_MRC1_dom"/>
</dbReference>
<feature type="compositionally biased region" description="Polar residues" evidence="4">
    <location>
        <begin position="316"/>
        <end position="330"/>
    </location>
</feature>
<feature type="region of interest" description="Disordered" evidence="4">
    <location>
        <begin position="449"/>
        <end position="468"/>
    </location>
</feature>
<proteinExistence type="predicted"/>
<keyword evidence="7" id="KW-1185">Reference proteome</keyword>
<organism evidence="6 7">
    <name type="scientific">Moelleriella libera RCEF 2490</name>
    <dbReference type="NCBI Taxonomy" id="1081109"/>
    <lineage>
        <taxon>Eukaryota</taxon>
        <taxon>Fungi</taxon>
        <taxon>Dikarya</taxon>
        <taxon>Ascomycota</taxon>
        <taxon>Pezizomycotina</taxon>
        <taxon>Sordariomycetes</taxon>
        <taxon>Hypocreomycetidae</taxon>
        <taxon>Hypocreales</taxon>
        <taxon>Clavicipitaceae</taxon>
        <taxon>Moelleriella</taxon>
    </lineage>
</organism>
<feature type="compositionally biased region" description="Polar residues" evidence="4">
    <location>
        <begin position="1114"/>
        <end position="1124"/>
    </location>
</feature>
<keyword evidence="3" id="KW-0539">Nucleus</keyword>